<evidence type="ECO:0008006" key="4">
    <source>
        <dbReference type="Google" id="ProtNLM"/>
    </source>
</evidence>
<dbReference type="EMBL" id="JAFNEN010001797">
    <property type="protein sequence ID" value="KAG8173409.1"/>
    <property type="molecule type" value="Genomic_DNA"/>
</dbReference>
<feature type="transmembrane region" description="Helical" evidence="1">
    <location>
        <begin position="57"/>
        <end position="80"/>
    </location>
</feature>
<evidence type="ECO:0000256" key="1">
    <source>
        <dbReference type="SAM" id="Phobius"/>
    </source>
</evidence>
<gene>
    <name evidence="2" type="ORF">JTE90_029275</name>
</gene>
<evidence type="ECO:0000313" key="2">
    <source>
        <dbReference type="EMBL" id="KAG8173409.1"/>
    </source>
</evidence>
<keyword evidence="1" id="KW-0812">Transmembrane</keyword>
<name>A0AAV6TP96_9ARAC</name>
<protein>
    <recommendedName>
        <fullName evidence="4">Gustatory receptor</fullName>
    </recommendedName>
</protein>
<accession>A0AAV6TP96</accession>
<keyword evidence="3" id="KW-1185">Reference proteome</keyword>
<evidence type="ECO:0000313" key="3">
    <source>
        <dbReference type="Proteomes" id="UP000827092"/>
    </source>
</evidence>
<comment type="caution">
    <text evidence="2">The sequence shown here is derived from an EMBL/GenBank/DDBJ whole genome shotgun (WGS) entry which is preliminary data.</text>
</comment>
<proteinExistence type="predicted"/>
<keyword evidence="1" id="KW-1133">Transmembrane helix</keyword>
<keyword evidence="1" id="KW-0472">Membrane</keyword>
<reference evidence="2 3" key="1">
    <citation type="journal article" date="2022" name="Nat. Ecol. Evol.">
        <title>A masculinizing supergene underlies an exaggerated male reproductive morph in a spider.</title>
        <authorList>
            <person name="Hendrickx F."/>
            <person name="De Corte Z."/>
            <person name="Sonet G."/>
            <person name="Van Belleghem S.M."/>
            <person name="Kostlbacher S."/>
            <person name="Vangestel C."/>
        </authorList>
    </citation>
    <scope>NUCLEOTIDE SEQUENCE [LARGE SCALE GENOMIC DNA]</scope>
    <source>
        <strain evidence="2">W744_W776</strain>
    </source>
</reference>
<organism evidence="2 3">
    <name type="scientific">Oedothorax gibbosus</name>
    <dbReference type="NCBI Taxonomy" id="931172"/>
    <lineage>
        <taxon>Eukaryota</taxon>
        <taxon>Metazoa</taxon>
        <taxon>Ecdysozoa</taxon>
        <taxon>Arthropoda</taxon>
        <taxon>Chelicerata</taxon>
        <taxon>Arachnida</taxon>
        <taxon>Araneae</taxon>
        <taxon>Araneomorphae</taxon>
        <taxon>Entelegynae</taxon>
        <taxon>Araneoidea</taxon>
        <taxon>Linyphiidae</taxon>
        <taxon>Erigoninae</taxon>
        <taxon>Oedothorax</taxon>
    </lineage>
</organism>
<dbReference type="AlphaFoldDB" id="A0AAV6TP96"/>
<sequence length="83" mass="9103">MACMWFAGGVPLAMKNFKAAFSRKTQQSLLVASSERESGLVRGLYERPSLVLSGCGILYFTRNSILVVLGTLLTYTIILLSNQ</sequence>
<dbReference type="Proteomes" id="UP000827092">
    <property type="component" value="Unassembled WGS sequence"/>
</dbReference>